<evidence type="ECO:0000313" key="11">
    <source>
        <dbReference type="Proteomes" id="UP000030680"/>
    </source>
</evidence>
<dbReference type="CDD" id="cd02440">
    <property type="entry name" value="AdoMet_MTases"/>
    <property type="match status" value="1"/>
</dbReference>
<dbReference type="OrthoDB" id="66144at2759"/>
<protein>
    <submittedName>
        <fullName evidence="10">DNA mismatch repair protein MutS</fullName>
    </submittedName>
</protein>
<dbReference type="Pfam" id="PF05192">
    <property type="entry name" value="MutS_III"/>
    <property type="match status" value="1"/>
</dbReference>
<dbReference type="GO" id="GO:0140664">
    <property type="term" value="F:ATP-dependent DNA damage sensor activity"/>
    <property type="evidence" value="ECO:0007669"/>
    <property type="project" value="InterPro"/>
</dbReference>
<organism evidence="10 11">
    <name type="scientific">Galdieria sulphuraria</name>
    <name type="common">Red alga</name>
    <dbReference type="NCBI Taxonomy" id="130081"/>
    <lineage>
        <taxon>Eukaryota</taxon>
        <taxon>Rhodophyta</taxon>
        <taxon>Bangiophyceae</taxon>
        <taxon>Galdieriales</taxon>
        <taxon>Galdieriaceae</taxon>
        <taxon>Galdieria</taxon>
    </lineage>
</organism>
<evidence type="ECO:0000256" key="8">
    <source>
        <dbReference type="SAM" id="Coils"/>
    </source>
</evidence>
<proteinExistence type="inferred from homology"/>
<dbReference type="Gene3D" id="3.40.50.300">
    <property type="entry name" value="P-loop containing nucleotide triphosphate hydrolases"/>
    <property type="match status" value="1"/>
</dbReference>
<dbReference type="GO" id="GO:0030983">
    <property type="term" value="F:mismatched DNA binding"/>
    <property type="evidence" value="ECO:0007669"/>
    <property type="project" value="InterPro"/>
</dbReference>
<dbReference type="InterPro" id="IPR036187">
    <property type="entry name" value="DNA_mismatch_repair_MutS_sf"/>
</dbReference>
<dbReference type="GO" id="GO:0005524">
    <property type="term" value="F:ATP binding"/>
    <property type="evidence" value="ECO:0007669"/>
    <property type="project" value="UniProtKB-KW"/>
</dbReference>
<reference evidence="11" key="1">
    <citation type="journal article" date="2013" name="Science">
        <title>Gene transfer from bacteria and archaea facilitated evolution of an extremophilic eukaryote.</title>
        <authorList>
            <person name="Schonknecht G."/>
            <person name="Chen W.H."/>
            <person name="Ternes C.M."/>
            <person name="Barbier G.G."/>
            <person name="Shrestha R.P."/>
            <person name="Stanke M."/>
            <person name="Brautigam A."/>
            <person name="Baker B.J."/>
            <person name="Banfield J.F."/>
            <person name="Garavito R.M."/>
            <person name="Carr K."/>
            <person name="Wilkerson C."/>
            <person name="Rensing S.A."/>
            <person name="Gagneul D."/>
            <person name="Dickenson N.E."/>
            <person name="Oesterhelt C."/>
            <person name="Lercher M.J."/>
            <person name="Weber A.P."/>
        </authorList>
    </citation>
    <scope>NUCLEOTIDE SEQUENCE [LARGE SCALE GENOMIC DNA]</scope>
    <source>
        <strain evidence="11">074W</strain>
    </source>
</reference>
<dbReference type="InterPro" id="IPR029063">
    <property type="entry name" value="SAM-dependent_MTases_sf"/>
</dbReference>
<dbReference type="STRING" id="130081.M2Y2G0"/>
<evidence type="ECO:0000256" key="7">
    <source>
        <dbReference type="RuleBase" id="RU003756"/>
    </source>
</evidence>
<dbReference type="RefSeq" id="XP_005706519.1">
    <property type="nucleotide sequence ID" value="XM_005706462.1"/>
</dbReference>
<dbReference type="InterPro" id="IPR016151">
    <property type="entry name" value="DNA_mismatch_repair_MutS_N"/>
</dbReference>
<dbReference type="SMART" id="SM00533">
    <property type="entry name" value="MUTSd"/>
    <property type="match status" value="1"/>
</dbReference>
<comment type="function">
    <text evidence="7">Component of the post-replicative DNA mismatch repair system (MMR).</text>
</comment>
<dbReference type="Gene3D" id="3.40.50.150">
    <property type="entry name" value="Vaccinia Virus protein VP39"/>
    <property type="match status" value="1"/>
</dbReference>
<dbReference type="Pfam" id="PF08242">
    <property type="entry name" value="Methyltransf_12"/>
    <property type="match status" value="1"/>
</dbReference>
<dbReference type="PROSITE" id="PS00486">
    <property type="entry name" value="DNA_MISMATCH_REPAIR_2"/>
    <property type="match status" value="1"/>
</dbReference>
<dbReference type="GO" id="GO:0043504">
    <property type="term" value="P:mitochondrial DNA repair"/>
    <property type="evidence" value="ECO:0007669"/>
    <property type="project" value="TreeGrafter"/>
</dbReference>
<evidence type="ECO:0000256" key="6">
    <source>
        <dbReference type="ARBA" id="ARBA00023204"/>
    </source>
</evidence>
<sequence length="1350" mass="154455">MKRNSTVDLLNLLSNCYRFLEDARTASQLLGIALARAHGYKTKGQELPMAGVPFWAFDSYLQRLVKAGIRVAIADQVFDGKDKSSRKVTGRAISRLVTPGTLTEEDLLQPSENNFLACVIFETGTLSNWIGLCWLDISTGNFQCALETSHSIQEAIHSISPSEILVLENHYEILQRTLPNIDNRCTVSPISFRNTYLENHSDWKQVVFSMEETLSSFQDKKKKLLSSLDISSISELEKEACGLLLLYVERTLAGELPFLSSICKSPVSTFMRMDMATRKVLEISRRMNSSDDSQRGSLLAAIRKTQTTPGARLLAMRVNAPLTCKKSIEERLDAVELLCRHPHLLERLRKVLKNCPEFERPLQRLFMKRGSPRDLLDLGVTFQQVSDIKKLLDEIELPDYLQYLLRKFQNHEKLKLLLDSCISENAPKSFSSHSATWKRTQLFGEGYIVTGYHSELDSLRGRKDELLRSLKELEIEYQKWTSTDSLKINFNSNLGFVVECTNTIDWNLFDEKIFHRLPPSQRTGINAYRFRTDKVNEIQNKLNMITDQIQELEDSIFDKVTEQVTQHAHDIREMLGALAELDVSCALAALALERNFCRPLFVEPENANIFHVKDGRHATLEHRQLDRRTDETFSMIPNDCFLDKHNGLLWIITGPNMAGKSTFLRQNALIAILAQIGSFVPASNVKMSIVDRIFCRVGASDDIYGGQSTFMLEMNETANILKHATKNSLVIMDEVGRGTSMLEGLAIAQSIVEYLHDHIGCRTLFATHLHELASLREKLTSVACYYSEAFLLKETESLCFTYKVLKGSMQCSYASKVAELADMPTPVVRRTNELLKGWKTNALSEQHMDLFRMWIEKLKNIDLDALSPREATNLLMQWKGQLQQCEEEDGKFAFGGWDPLKPPPTSFFGSHKTNCSIQRKYCCNNQKDSKVRFIVCCCDTEENANQQITEKVSNLYNHFPYPPEPVRDLEPLGYNWRWHYPTAFAFCSGRMPTAPNIRILDAGCGTGCSTEYLVHLNQGAEVIGIDISEKALAVAAERLSKSLPHSKNRYRFIQKSLFDLDDSMGTFDLINCVGVIHHTADPVMALKKLALRLKPNGILHLFVYGKHGRWEISLMQQAIRLLLGQGNENWKEGVLIGRKLFSVLPEGNRIRKREEERWSRDNQQDATFADMYVHPQEVDFTIDSLFQLIDSVNLQFLGFTNPEIFDIWRLVGKQEELLVSKISCLSERERYKLVDLLDPDNMTHFEMFLARKSFTKCNWTQRLLGTAKIQISSCLQGWPSQHLLDKDYRPITLTMSEYHFMQTAWKWYQENGHRPTVNDVLEHIYLQQEDILSLVDRVLILLEPQDDNIS</sequence>
<dbReference type="Pfam" id="PF05188">
    <property type="entry name" value="MutS_II"/>
    <property type="match status" value="1"/>
</dbReference>
<dbReference type="InterPro" id="IPR000432">
    <property type="entry name" value="DNA_mismatch_repair_MutS_C"/>
</dbReference>
<evidence type="ECO:0000313" key="10">
    <source>
        <dbReference type="EMBL" id="EME29999.1"/>
    </source>
</evidence>
<evidence type="ECO:0000256" key="1">
    <source>
        <dbReference type="ARBA" id="ARBA00006271"/>
    </source>
</evidence>
<dbReference type="Gene3D" id="3.30.420.110">
    <property type="entry name" value="MutS, connector domain"/>
    <property type="match status" value="1"/>
</dbReference>
<comment type="similarity">
    <text evidence="1 7">Belongs to the DNA mismatch repair MutS family.</text>
</comment>
<dbReference type="PANTHER" id="PTHR11361:SF34">
    <property type="entry name" value="DNA MISMATCH REPAIR PROTEIN MSH1, MITOCHONDRIAL"/>
    <property type="match status" value="1"/>
</dbReference>
<feature type="domain" description="DNA mismatch repair proteins mutS family" evidence="9">
    <location>
        <begin position="728"/>
        <end position="744"/>
    </location>
</feature>
<dbReference type="EMBL" id="KB454503">
    <property type="protein sequence ID" value="EME29999.1"/>
    <property type="molecule type" value="Genomic_DNA"/>
</dbReference>
<accession>M2Y2G0</accession>
<evidence type="ECO:0000259" key="9">
    <source>
        <dbReference type="PROSITE" id="PS00486"/>
    </source>
</evidence>
<evidence type="ECO:0000256" key="3">
    <source>
        <dbReference type="ARBA" id="ARBA00022763"/>
    </source>
</evidence>
<dbReference type="eggNOG" id="KOG1270">
    <property type="taxonomic scope" value="Eukaryota"/>
</dbReference>
<dbReference type="InterPro" id="IPR013217">
    <property type="entry name" value="Methyltransf_12"/>
</dbReference>
<dbReference type="Pfam" id="PF01624">
    <property type="entry name" value="MutS_I"/>
    <property type="match status" value="1"/>
</dbReference>
<gene>
    <name evidence="10" type="ORF">Gasu_25880</name>
</gene>
<evidence type="ECO:0000256" key="2">
    <source>
        <dbReference type="ARBA" id="ARBA00022741"/>
    </source>
</evidence>
<evidence type="ECO:0000256" key="5">
    <source>
        <dbReference type="ARBA" id="ARBA00023125"/>
    </source>
</evidence>
<dbReference type="Gene3D" id="1.10.1420.10">
    <property type="match status" value="2"/>
</dbReference>
<dbReference type="InterPro" id="IPR007696">
    <property type="entry name" value="DNA_mismatch_repair_MutS_core"/>
</dbReference>
<dbReference type="InterPro" id="IPR036678">
    <property type="entry name" value="MutS_con_dom_sf"/>
</dbReference>
<dbReference type="SUPFAM" id="SSF52540">
    <property type="entry name" value="P-loop containing nucleoside triphosphate hydrolases"/>
    <property type="match status" value="1"/>
</dbReference>
<dbReference type="Pfam" id="PF05190">
    <property type="entry name" value="MutS_IV"/>
    <property type="match status" value="1"/>
</dbReference>
<dbReference type="GO" id="GO:0005739">
    <property type="term" value="C:mitochondrion"/>
    <property type="evidence" value="ECO:0007669"/>
    <property type="project" value="TreeGrafter"/>
</dbReference>
<dbReference type="InterPro" id="IPR007860">
    <property type="entry name" value="DNA_mmatch_repair_MutS_con_dom"/>
</dbReference>
<dbReference type="Gramene" id="EME29999">
    <property type="protein sequence ID" value="EME29999"/>
    <property type="gene ID" value="Gasu_25880"/>
</dbReference>
<dbReference type="GeneID" id="17088760"/>
<name>M2Y2G0_GALSU</name>
<dbReference type="NCBIfam" id="NF003810">
    <property type="entry name" value="PRK05399.1"/>
    <property type="match status" value="1"/>
</dbReference>
<keyword evidence="4" id="KW-0067">ATP-binding</keyword>
<keyword evidence="5 7" id="KW-0238">DNA-binding</keyword>
<dbReference type="GO" id="GO:0006298">
    <property type="term" value="P:mismatch repair"/>
    <property type="evidence" value="ECO:0007669"/>
    <property type="project" value="InterPro"/>
</dbReference>
<dbReference type="SUPFAM" id="SSF55271">
    <property type="entry name" value="DNA repair protein MutS, domain I"/>
    <property type="match status" value="1"/>
</dbReference>
<keyword evidence="8" id="KW-0175">Coiled coil</keyword>
<dbReference type="InterPro" id="IPR007861">
    <property type="entry name" value="DNA_mismatch_repair_MutS_clamp"/>
</dbReference>
<keyword evidence="6 7" id="KW-0234">DNA repair</keyword>
<dbReference type="KEGG" id="gsl:Gasu_25880"/>
<dbReference type="Pfam" id="PF00488">
    <property type="entry name" value="MutS_V"/>
    <property type="match status" value="1"/>
</dbReference>
<keyword evidence="11" id="KW-1185">Reference proteome</keyword>
<evidence type="ECO:0000256" key="4">
    <source>
        <dbReference type="ARBA" id="ARBA00022840"/>
    </source>
</evidence>
<dbReference type="InterPro" id="IPR027417">
    <property type="entry name" value="P-loop_NTPase"/>
</dbReference>
<dbReference type="SUPFAM" id="SSF53150">
    <property type="entry name" value="DNA repair protein MutS, domain II"/>
    <property type="match status" value="1"/>
</dbReference>
<dbReference type="SMART" id="SM00534">
    <property type="entry name" value="MUTSac"/>
    <property type="match status" value="1"/>
</dbReference>
<dbReference type="GO" id="GO:0005634">
    <property type="term" value="C:nucleus"/>
    <property type="evidence" value="ECO:0007669"/>
    <property type="project" value="TreeGrafter"/>
</dbReference>
<dbReference type="PANTHER" id="PTHR11361">
    <property type="entry name" value="DNA MISMATCH REPAIR PROTEIN MUTS FAMILY MEMBER"/>
    <property type="match status" value="1"/>
</dbReference>
<dbReference type="InterPro" id="IPR007695">
    <property type="entry name" value="DNA_mismatch_repair_MutS-lik_N"/>
</dbReference>
<dbReference type="SUPFAM" id="SSF48334">
    <property type="entry name" value="DNA repair protein MutS, domain III"/>
    <property type="match status" value="1"/>
</dbReference>
<dbReference type="SUPFAM" id="SSF53335">
    <property type="entry name" value="S-adenosyl-L-methionine-dependent methyltransferases"/>
    <property type="match status" value="1"/>
</dbReference>
<dbReference type="Gene3D" id="3.40.1170.10">
    <property type="entry name" value="DNA repair protein MutS, domain I"/>
    <property type="match status" value="1"/>
</dbReference>
<keyword evidence="3 7" id="KW-0227">DNA damage</keyword>
<dbReference type="Proteomes" id="UP000030680">
    <property type="component" value="Unassembled WGS sequence"/>
</dbReference>
<feature type="coiled-coil region" evidence="8">
    <location>
        <begin position="456"/>
        <end position="483"/>
    </location>
</feature>
<dbReference type="InterPro" id="IPR045076">
    <property type="entry name" value="MutS"/>
</dbReference>
<keyword evidence="2 7" id="KW-0547">Nucleotide-binding</keyword>